<dbReference type="GO" id="GO:0071307">
    <property type="term" value="P:cellular response to vitamin K"/>
    <property type="evidence" value="ECO:0007669"/>
    <property type="project" value="UniProtKB-ARBA"/>
</dbReference>
<evidence type="ECO:0000256" key="10">
    <source>
        <dbReference type="ARBA" id="ARBA00023034"/>
    </source>
</evidence>
<dbReference type="FunFam" id="2.30.180.10:FF:000003">
    <property type="entry name" value="periostin isoform X1"/>
    <property type="match status" value="1"/>
</dbReference>
<name>A0A6A4SFZ7_SCOMX</name>
<comment type="function">
    <text evidence="13">Induces cell attachment and spreading and plays a role in cell adhesion. Enhances incorporation of BMP1 in the fibronectin matrix of connective tissues, and subsequent proteolytic activation of lysyl oxidase LOX.</text>
</comment>
<evidence type="ECO:0000259" key="19">
    <source>
        <dbReference type="PROSITE" id="PS50213"/>
    </source>
</evidence>
<dbReference type="GO" id="GO:0030130">
    <property type="term" value="C:clathrin coat of trans-Golgi network vesicle"/>
    <property type="evidence" value="ECO:0007669"/>
    <property type="project" value="TreeGrafter"/>
</dbReference>
<dbReference type="PROSITE" id="PS50031">
    <property type="entry name" value="EH"/>
    <property type="match status" value="1"/>
</dbReference>
<dbReference type="PANTHER" id="PTHR15463">
    <property type="entry name" value="AP1 GAMMA SUBUNIT BINDING PROTEIN 1"/>
    <property type="match status" value="1"/>
</dbReference>
<keyword evidence="10" id="KW-0333">Golgi apparatus</keyword>
<dbReference type="SUPFAM" id="SSF47473">
    <property type="entry name" value="EF-hand"/>
    <property type="match status" value="1"/>
</dbReference>
<dbReference type="InterPro" id="IPR059024">
    <property type="entry name" value="SYNRG_C"/>
</dbReference>
<keyword evidence="4" id="KW-0964">Secreted</keyword>
<evidence type="ECO:0000256" key="13">
    <source>
        <dbReference type="ARBA" id="ARBA00058492"/>
    </source>
</evidence>
<dbReference type="SUPFAM" id="SSF82153">
    <property type="entry name" value="FAS1 domain"/>
    <property type="match status" value="4"/>
</dbReference>
<comment type="caution">
    <text evidence="20">The sequence shown here is derived from an EMBL/GenBank/DDBJ whole genome shotgun (WGS) entry which is preliminary data.</text>
</comment>
<dbReference type="InterPro" id="IPR000261">
    <property type="entry name" value="EH_dom"/>
</dbReference>
<evidence type="ECO:0000256" key="8">
    <source>
        <dbReference type="ARBA" id="ARBA00022737"/>
    </source>
</evidence>
<feature type="region of interest" description="Disordered" evidence="17">
    <location>
        <begin position="1418"/>
        <end position="1448"/>
    </location>
</feature>
<feature type="region of interest" description="Disordered" evidence="17">
    <location>
        <begin position="1297"/>
        <end position="1325"/>
    </location>
</feature>
<proteinExistence type="predicted"/>
<evidence type="ECO:0000256" key="9">
    <source>
        <dbReference type="ARBA" id="ARBA00022889"/>
    </source>
</evidence>
<reference evidence="20 21" key="1">
    <citation type="submission" date="2019-06" db="EMBL/GenBank/DDBJ databases">
        <title>Draft genomes of female and male turbot (Scophthalmus maximus).</title>
        <authorList>
            <person name="Xu H."/>
            <person name="Xu X.-W."/>
            <person name="Shao C."/>
            <person name="Chen S."/>
        </authorList>
    </citation>
    <scope>NUCLEOTIDE SEQUENCE [LARGE SCALE GENOMIC DNA]</scope>
    <source>
        <strain evidence="20">Ysfricsl-2016a</strain>
        <tissue evidence="20">Blood</tissue>
    </source>
</reference>
<feature type="domain" description="FAS1" evidence="19">
    <location>
        <begin position="171"/>
        <end position="302"/>
    </location>
</feature>
<feature type="domain" description="FAS1" evidence="19">
    <location>
        <begin position="25"/>
        <end position="167"/>
    </location>
</feature>
<gene>
    <name evidence="20" type="ORF">F2P81_016812</name>
</gene>
<evidence type="ECO:0000256" key="5">
    <source>
        <dbReference type="ARBA" id="ARBA00022530"/>
    </source>
</evidence>
<dbReference type="Proteomes" id="UP000438429">
    <property type="component" value="Unassembled WGS sequence"/>
</dbReference>
<evidence type="ECO:0000256" key="16">
    <source>
        <dbReference type="ARBA" id="ARBA00078063"/>
    </source>
</evidence>
<evidence type="ECO:0000256" key="15">
    <source>
        <dbReference type="ARBA" id="ARBA00073137"/>
    </source>
</evidence>
<evidence type="ECO:0000256" key="6">
    <source>
        <dbReference type="ARBA" id="ARBA00022674"/>
    </source>
</evidence>
<evidence type="ECO:0000256" key="14">
    <source>
        <dbReference type="ARBA" id="ARBA00061757"/>
    </source>
</evidence>
<dbReference type="InterPro" id="IPR000782">
    <property type="entry name" value="FAS1_domain"/>
</dbReference>
<keyword evidence="8" id="KW-0677">Repeat</keyword>
<dbReference type="InterPro" id="IPR036378">
    <property type="entry name" value="FAS1_dom_sf"/>
</dbReference>
<dbReference type="GO" id="GO:0008201">
    <property type="term" value="F:heparin binding"/>
    <property type="evidence" value="ECO:0007669"/>
    <property type="project" value="UniProtKB-KW"/>
</dbReference>
<feature type="region of interest" description="Disordered" evidence="17">
    <location>
        <begin position="1693"/>
        <end position="1754"/>
    </location>
</feature>
<dbReference type="Pfam" id="PF25999">
    <property type="entry name" value="SYNRG_C"/>
    <property type="match status" value="2"/>
</dbReference>
<dbReference type="GO" id="GO:0007155">
    <property type="term" value="P:cell adhesion"/>
    <property type="evidence" value="ECO:0007669"/>
    <property type="project" value="UniProtKB-KW"/>
</dbReference>
<organism evidence="20 21">
    <name type="scientific">Scophthalmus maximus</name>
    <name type="common">Turbot</name>
    <name type="synonym">Psetta maxima</name>
    <dbReference type="NCBI Taxonomy" id="52904"/>
    <lineage>
        <taxon>Eukaryota</taxon>
        <taxon>Metazoa</taxon>
        <taxon>Chordata</taxon>
        <taxon>Craniata</taxon>
        <taxon>Vertebrata</taxon>
        <taxon>Euteleostomi</taxon>
        <taxon>Actinopterygii</taxon>
        <taxon>Neopterygii</taxon>
        <taxon>Teleostei</taxon>
        <taxon>Neoteleostei</taxon>
        <taxon>Acanthomorphata</taxon>
        <taxon>Carangaria</taxon>
        <taxon>Pleuronectiformes</taxon>
        <taxon>Pleuronectoidei</taxon>
        <taxon>Scophthalmidae</taxon>
        <taxon>Scophthalmus</taxon>
    </lineage>
</organism>
<feature type="domain" description="FAS1" evidence="19">
    <location>
        <begin position="305"/>
        <end position="429"/>
    </location>
</feature>
<dbReference type="FunFam" id="2.30.180.10:FF:000004">
    <property type="entry name" value="periostin isoform X1"/>
    <property type="match status" value="1"/>
</dbReference>
<evidence type="ECO:0000313" key="20">
    <source>
        <dbReference type="EMBL" id="KAF0030081.1"/>
    </source>
</evidence>
<feature type="compositionally biased region" description="Basic and acidic residues" evidence="17">
    <location>
        <begin position="872"/>
        <end position="883"/>
    </location>
</feature>
<evidence type="ECO:0000256" key="11">
    <source>
        <dbReference type="ARBA" id="ARBA00023157"/>
    </source>
</evidence>
<dbReference type="SMART" id="SM00554">
    <property type="entry name" value="FAS1"/>
    <property type="match status" value="4"/>
</dbReference>
<evidence type="ECO:0000256" key="7">
    <source>
        <dbReference type="ARBA" id="ARBA00022729"/>
    </source>
</evidence>
<evidence type="ECO:0000256" key="4">
    <source>
        <dbReference type="ARBA" id="ARBA00022525"/>
    </source>
</evidence>
<accession>A0A6A4SFZ7</accession>
<keyword evidence="11" id="KW-1015">Disulfide bond</keyword>
<comment type="subunit">
    <text evidence="14">Homodimer. Interacts with BMP1 and fibronectin.</text>
</comment>
<dbReference type="Pfam" id="PF12763">
    <property type="entry name" value="EH"/>
    <property type="match status" value="1"/>
</dbReference>
<feature type="compositionally biased region" description="Basic and acidic residues" evidence="17">
    <location>
        <begin position="832"/>
        <end position="861"/>
    </location>
</feature>
<dbReference type="Gene3D" id="2.30.180.10">
    <property type="entry name" value="FAS1 domain"/>
    <property type="match status" value="4"/>
</dbReference>
<keyword evidence="7" id="KW-0732">Signal</keyword>
<evidence type="ECO:0000256" key="2">
    <source>
        <dbReference type="ARBA" id="ARBA00004555"/>
    </source>
</evidence>
<feature type="compositionally biased region" description="Polar residues" evidence="17">
    <location>
        <begin position="1185"/>
        <end position="1198"/>
    </location>
</feature>
<evidence type="ECO:0000256" key="1">
    <source>
        <dbReference type="ARBA" id="ARBA00004498"/>
    </source>
</evidence>
<evidence type="ECO:0000256" key="12">
    <source>
        <dbReference type="ARBA" id="ARBA00023180"/>
    </source>
</evidence>
<evidence type="ECO:0000259" key="18">
    <source>
        <dbReference type="PROSITE" id="PS50031"/>
    </source>
</evidence>
<feature type="compositionally biased region" description="Polar residues" evidence="17">
    <location>
        <begin position="1432"/>
        <end position="1448"/>
    </location>
</feature>
<feature type="domain" description="FAS1" evidence="19">
    <location>
        <begin position="433"/>
        <end position="565"/>
    </location>
</feature>
<feature type="region of interest" description="Disordered" evidence="17">
    <location>
        <begin position="1164"/>
        <end position="1210"/>
    </location>
</feature>
<feature type="compositionally biased region" description="Low complexity" evidence="17">
    <location>
        <begin position="1305"/>
        <end position="1325"/>
    </location>
</feature>
<feature type="compositionally biased region" description="Polar residues" evidence="17">
    <location>
        <begin position="1714"/>
        <end position="1725"/>
    </location>
</feature>
<dbReference type="InterPro" id="IPR039656">
    <property type="entry name" value="SYNRG"/>
</dbReference>
<dbReference type="FunFam" id="2.30.180.10:FF:000001">
    <property type="entry name" value="periostin isoform X1"/>
    <property type="match status" value="1"/>
</dbReference>
<keyword evidence="9" id="KW-0130">Cell adhesion</keyword>
<dbReference type="PANTHER" id="PTHR15463:SF2">
    <property type="entry name" value="SYNERGIN GAMMA"/>
    <property type="match status" value="1"/>
</dbReference>
<evidence type="ECO:0000256" key="3">
    <source>
        <dbReference type="ARBA" id="ARBA00022479"/>
    </source>
</evidence>
<dbReference type="InterPro" id="IPR011992">
    <property type="entry name" value="EF-hand-dom_pair"/>
</dbReference>
<dbReference type="PROSITE" id="PS50213">
    <property type="entry name" value="FAS1"/>
    <property type="match status" value="4"/>
</dbReference>
<keyword evidence="6" id="KW-0358">Heparin-binding</keyword>
<feature type="region of interest" description="Disordered" evidence="17">
    <location>
        <begin position="820"/>
        <end position="914"/>
    </location>
</feature>
<feature type="region of interest" description="Disordered" evidence="17">
    <location>
        <begin position="1785"/>
        <end position="1816"/>
    </location>
</feature>
<evidence type="ECO:0000256" key="17">
    <source>
        <dbReference type="SAM" id="MobiDB-lite"/>
    </source>
</evidence>
<comment type="subcellular location">
    <subcellularLocation>
        <location evidence="2">Golgi apparatus</location>
    </subcellularLocation>
    <subcellularLocation>
        <location evidence="1">Secreted</location>
        <location evidence="1">Extracellular space</location>
        <location evidence="1">Extracellular matrix</location>
    </subcellularLocation>
</comment>
<keyword evidence="5" id="KW-0272">Extracellular matrix</keyword>
<protein>
    <recommendedName>
        <fullName evidence="15">Periostin</fullName>
    </recommendedName>
    <alternativeName>
        <fullName evidence="16">Osteoblast-specific factor 2</fullName>
    </alternativeName>
</protein>
<feature type="domain" description="EH" evidence="18">
    <location>
        <begin position="997"/>
        <end position="1088"/>
    </location>
</feature>
<evidence type="ECO:0000313" key="21">
    <source>
        <dbReference type="Proteomes" id="UP000438429"/>
    </source>
</evidence>
<keyword evidence="3" id="KW-0301">Gamma-carboxyglutamic acid</keyword>
<sequence length="2040" mass="221205">MSALSSKSWGPRRSTLALAVIGTKGPFVERKLAPIDHVYGTLGLVKATSTQNYADISKLRPEIEGSGSFTLFAPSNEAWEGLDETVRGALVSNVNIELYNALHYHMVNKRLLTKDLRNGQTVTSMYNDLGLHINHYSNGVVTVNCARVIYGNQVATNGVVHVIDRVISAVGNTIQDVIEVDDDLTTLSDVAHSAGLLEKLGQPGHYTLFAPTNEAFASLGTDALERLQSDKEAIQALMNFHLLDSVQCSEAILAGSSYETLEGNNIEIGCDGQSLTVNGVKMVRKKDIVTTNGVIHLIDRVLMPDSAKQVMELVGSSQSTFGDMVSELGFSASMRPEAEYTLLAPLNTAFNDEIMSMDQRLLRIILESHILKNKIVLGQLYNGQRLETIGGKLLRVFIYRTAVCIENSCLIRGSKEGSNGALHLMRTFLKPAEKTMYEILSENGSFKIFLSLMEAAGLTDVLKQEGDFTLFAPSDKAFAGLSESDFSLLKSDMNALRTILLYHMNNGIFIGGGLETGVTNLLKSLQGSNLRVLFANNTMQVNSVQVPESDIMATNGVIHFVNQVLYPGDIPVGSQDFLMLFKRLITYMQIKYISGFRYQEIPLTFLIPEVTKVTRLIEGQPTITKLTRVIEGQPTITKVTRVIEGTPAVTKVTRVIQSEPSITSVTRVVTGPQYSVNTGTTNIELEGGDFSEFDSEKLTKIIQGLGLQGSLHDTMRILTLSEPCNSKRRRSTVVFMYPVGGGLGPPQGLVPMQQQQQQQQQGFPIVPVMQPNMQGMMGMNFGGQMTPGAMPMQQGGMAIGMQNPGMQFLGQPQFMGMRPAGPQYTADMQKQMAEEHQKRLEQQQKMLEEDRKRRQFEEQKQKLRLLSSVKPKTGEKSRDDALEAIKGNLDGFSRDAKMHPTPSSQSKKPGPSLEEKLYSSYDLTADKTAQVSFKSRRSLAEMGPRAKVSAQFQSSTKARNWAAAQEDLGSVFATTELHEAPVSAPSVPPSAADSSSKTSSESEMFKKVLEFTMTPAGIDTAKLYPILMSSGLPREALGQIWASANRTTPGMLTKEELYTVLALIGVAQSGLPAMNVEILSQFPSPPVPNLPALAMAMAPVMPQHQQPMITQPPVSMAMPSPTPAVMAMTPAAPAQPPTNTNFIANFPPAQATKVDDDDFQDFQEAPKAGAKDPPFTEFQGESGGSFPTTTAQQHQNSAPAMLTPVSGSSSAPVTSSDKYAVFKQLSVDPPAEPTTHISDIGDKYSVFRQLEQPADKKSVGEGFADFKSVSADDGFTDFKTADSISPLDPSEQAKIFQPAFPSPFPNSQSLQQLPPQQQQQPAVTLSQSKKPLNIADLDLFSSIAPSAPAPTETQPSTFPSMSVPPSLVLLPGGSKAPGGGTNDFGDFALFGSSSDATQTSAAGGAVAAPQDDFADFMAFGSSGGEPKGDSSVGVQGETTTQQRPQQNSDKYDVFKQLSLEGGLAYDDTKESGGGSFSSLKSDTEDFADFQSSKFCTALGASEKTLVDKVSAFKQGKEDSASVKSLDLPSIGGSSVGKDDSEDALSVQLDMKLSDMGGDLKHVMSDSSLDLPGLSAHQPPATGEELVRLLWNHRYVCVVITEGDDLKFDPFGTSDLSTLASYDWSEREECLPSELRKSQGIEGASLPSLVPAQRKELTVGSAENISSGSVAKITTSFPTEDGSSMDDKFEPFADFGSGDHGGVVDDEDDFGDFASTVSEKSDSPTATAEMGSDGNQSEAPDEFGTFQGDKPKFGKSDFLKASTQAKVKSSEEMIKNELATFDLSVQGSHKRSHSLGEKEIGRSPPSPAPEHLFRDRSNTLSERPALPVIRDKYKDLTGEVEVRRALHHNNPQITAQKLPLSRFVLSLCSFEIILFCVAAGERAIRIRVAEVSGKCFRGVVEVFRVTRRVELGIKATAVSSEKLQQLLKDVSRVWNNLMGFMSLAKLANCSLCASSPAVAVIFVDVGRRWYSQDPAVWREGWWRWLFLVFPLLLSQCQMAFNSETDNFKLLYGGHQYHASCANFWINCVEPKPPGLILPDLL</sequence>
<dbReference type="Gene3D" id="1.10.238.10">
    <property type="entry name" value="EF-hand"/>
    <property type="match status" value="1"/>
</dbReference>
<feature type="region of interest" description="Disordered" evidence="17">
    <location>
        <begin position="980"/>
        <end position="999"/>
    </location>
</feature>
<dbReference type="Pfam" id="PF02469">
    <property type="entry name" value="Fasciclin"/>
    <property type="match status" value="4"/>
</dbReference>
<keyword evidence="12" id="KW-0325">Glycoprotein</keyword>
<dbReference type="FunFam" id="2.30.180.10:FF:000002">
    <property type="entry name" value="periostin isoform X1"/>
    <property type="match status" value="1"/>
</dbReference>
<dbReference type="EMBL" id="VEVO01000015">
    <property type="protein sequence ID" value="KAF0030081.1"/>
    <property type="molecule type" value="Genomic_DNA"/>
</dbReference>